<sequence length="260" mass="28761">MVATPIYEGAQGTYVRAALALALRAQAMGISVRFEFILYQPSITRARNMLNAMFLASDCTHLLFIDADIDFSADDVFSLIRVMEANPDCGVLGGAYPRRMINWANVARAVEQGLANDNPADLARYTGDFALHFLNPEQSFKMTDLVELTRLGTAMMLIRRAVLEGMAKEMPDLVFRPDPAERQAHGVGDIVPAFFCPYIEPESQALLSDDYAFCRRVRDAGFRIWLAPWIRTTHAGPAIFSGTLADTVQLFSSKPVSSAE</sequence>
<dbReference type="Proteomes" id="UP000197361">
    <property type="component" value="Unassembled WGS sequence"/>
</dbReference>
<gene>
    <name evidence="1" type="ORF">CDQ92_05440</name>
</gene>
<dbReference type="OrthoDB" id="561165at2"/>
<accession>A0A246K1Z5</accession>
<evidence type="ECO:0000313" key="2">
    <source>
        <dbReference type="Proteomes" id="UP000197361"/>
    </source>
</evidence>
<dbReference type="EMBL" id="NISK01000001">
    <property type="protein sequence ID" value="OWQ99554.1"/>
    <property type="molecule type" value="Genomic_DNA"/>
</dbReference>
<dbReference type="RefSeq" id="WP_088440296.1">
    <property type="nucleotide sequence ID" value="NZ_BMMC01000005.1"/>
</dbReference>
<proteinExistence type="predicted"/>
<protein>
    <recommendedName>
        <fullName evidence="3">Glycosyltransferase 2-like domain-containing protein</fullName>
    </recommendedName>
</protein>
<evidence type="ECO:0000313" key="1">
    <source>
        <dbReference type="EMBL" id="OWQ99554.1"/>
    </source>
</evidence>
<reference evidence="1 2" key="1">
    <citation type="journal article" date="2010" name="Int. J. Syst. Evol. Microbiol.">
        <title>Sphingopyxis bauzanensis sp. nov., a psychrophilic bacterium isolated from soil.</title>
        <authorList>
            <person name="Zhang D.C."/>
            <person name="Liu H.C."/>
            <person name="Xin Y.H."/>
            <person name="Zhou Y.G."/>
            <person name="Schinner F."/>
            <person name="Margesin R."/>
        </authorList>
    </citation>
    <scope>NUCLEOTIDE SEQUENCE [LARGE SCALE GENOMIC DNA]</scope>
    <source>
        <strain evidence="1 2">DSM 22271</strain>
    </source>
</reference>
<organism evidence="1 2">
    <name type="scientific">Sphingopyxis bauzanensis</name>
    <dbReference type="NCBI Taxonomy" id="651663"/>
    <lineage>
        <taxon>Bacteria</taxon>
        <taxon>Pseudomonadati</taxon>
        <taxon>Pseudomonadota</taxon>
        <taxon>Alphaproteobacteria</taxon>
        <taxon>Sphingomonadales</taxon>
        <taxon>Sphingomonadaceae</taxon>
        <taxon>Sphingopyxis</taxon>
    </lineage>
</organism>
<dbReference type="InterPro" id="IPR029044">
    <property type="entry name" value="Nucleotide-diphossugar_trans"/>
</dbReference>
<dbReference type="AlphaFoldDB" id="A0A246K1Z5"/>
<evidence type="ECO:0008006" key="3">
    <source>
        <dbReference type="Google" id="ProtNLM"/>
    </source>
</evidence>
<dbReference type="Gene3D" id="3.90.550.10">
    <property type="entry name" value="Spore Coat Polysaccharide Biosynthesis Protein SpsA, Chain A"/>
    <property type="match status" value="1"/>
</dbReference>
<comment type="caution">
    <text evidence="1">The sequence shown here is derived from an EMBL/GenBank/DDBJ whole genome shotgun (WGS) entry which is preliminary data.</text>
</comment>
<dbReference type="SUPFAM" id="SSF53448">
    <property type="entry name" value="Nucleotide-diphospho-sugar transferases"/>
    <property type="match status" value="1"/>
</dbReference>
<keyword evidence="2" id="KW-1185">Reference proteome</keyword>
<name>A0A246K1Z5_9SPHN</name>